<organism evidence="1 2">
    <name type="scientific">Trichonephila inaurata madagascariensis</name>
    <dbReference type="NCBI Taxonomy" id="2747483"/>
    <lineage>
        <taxon>Eukaryota</taxon>
        <taxon>Metazoa</taxon>
        <taxon>Ecdysozoa</taxon>
        <taxon>Arthropoda</taxon>
        <taxon>Chelicerata</taxon>
        <taxon>Arachnida</taxon>
        <taxon>Araneae</taxon>
        <taxon>Araneomorphae</taxon>
        <taxon>Entelegynae</taxon>
        <taxon>Araneoidea</taxon>
        <taxon>Nephilidae</taxon>
        <taxon>Trichonephila</taxon>
        <taxon>Trichonephila inaurata</taxon>
    </lineage>
</organism>
<proteinExistence type="predicted"/>
<evidence type="ECO:0000313" key="1">
    <source>
        <dbReference type="EMBL" id="GFY74996.1"/>
    </source>
</evidence>
<gene>
    <name evidence="1" type="ORF">TNIN_9051</name>
</gene>
<comment type="caution">
    <text evidence="1">The sequence shown here is derived from an EMBL/GenBank/DDBJ whole genome shotgun (WGS) entry which is preliminary data.</text>
</comment>
<accession>A0A8X6YL69</accession>
<sequence>MAMSDDRMSAPFAFQGAIDVLYAYHGHNARLDEGLDCRESILSRPVFSLIASAFASRSDAPEIVGRKGFDERELFFSRSLSRFHRGLTSAGHPFRGWTTEVFFFPVRVKGQRKG</sequence>
<protein>
    <submittedName>
        <fullName evidence="1">Uncharacterized protein</fullName>
    </submittedName>
</protein>
<keyword evidence="2" id="KW-1185">Reference proteome</keyword>
<name>A0A8X6YL69_9ARAC</name>
<dbReference type="Proteomes" id="UP000886998">
    <property type="component" value="Unassembled WGS sequence"/>
</dbReference>
<evidence type="ECO:0000313" key="2">
    <source>
        <dbReference type="Proteomes" id="UP000886998"/>
    </source>
</evidence>
<dbReference type="EMBL" id="BMAV01021069">
    <property type="protein sequence ID" value="GFY74996.1"/>
    <property type="molecule type" value="Genomic_DNA"/>
</dbReference>
<reference evidence="1" key="1">
    <citation type="submission" date="2020-08" db="EMBL/GenBank/DDBJ databases">
        <title>Multicomponent nature underlies the extraordinary mechanical properties of spider dragline silk.</title>
        <authorList>
            <person name="Kono N."/>
            <person name="Nakamura H."/>
            <person name="Mori M."/>
            <person name="Yoshida Y."/>
            <person name="Ohtoshi R."/>
            <person name="Malay A.D."/>
            <person name="Moran D.A.P."/>
            <person name="Tomita M."/>
            <person name="Numata K."/>
            <person name="Arakawa K."/>
        </authorList>
    </citation>
    <scope>NUCLEOTIDE SEQUENCE</scope>
</reference>
<dbReference type="AlphaFoldDB" id="A0A8X6YL69"/>